<sequence>MNVRDGNSAVYSFCTEFHLCTHPNCENPRVRRNGEDLQFCHDHRCDHDSCRNLKEFDPFCRRHTCNDAHCTSFVSSGDIGDVGNPERFCERHRRCLKPYCGRFCHVRENGFPSPFCGAHYCEFSDCSNEREAAAHCPEHTCGEPGCLKGRESVRGQYCKEHGYVGRADFSSVRGCFAKVSTTGWDAAGLSSEVPDTANITSAKSGNAEIPGHLRLSTAAATGASSQDATGQEDWQTLAVDGAWATTSKGCSATAMRVARLDAATRSTRIRNGVLSMGDAGRTDIGSGWMLARTTQGIEDVGGGRDGEYIRGGGRTTARDVLVGATTETVGIRGKRGELPCTRLLELPPTDLAKVLPAVLLVDAEDEARPKTAARGLP</sequence>
<name>A0A9P5LAS0_9HYPO</name>
<organism evidence="1 2">
    <name type="scientific">Cylindrodendrum hubeiense</name>
    <dbReference type="NCBI Taxonomy" id="595255"/>
    <lineage>
        <taxon>Eukaryota</taxon>
        <taxon>Fungi</taxon>
        <taxon>Dikarya</taxon>
        <taxon>Ascomycota</taxon>
        <taxon>Pezizomycotina</taxon>
        <taxon>Sordariomycetes</taxon>
        <taxon>Hypocreomycetidae</taxon>
        <taxon>Hypocreales</taxon>
        <taxon>Nectriaceae</taxon>
        <taxon>Cylindrodendrum</taxon>
    </lineage>
</organism>
<comment type="caution">
    <text evidence="1">The sequence shown here is derived from an EMBL/GenBank/DDBJ whole genome shotgun (WGS) entry which is preliminary data.</text>
</comment>
<keyword evidence="2" id="KW-1185">Reference proteome</keyword>
<reference evidence="1" key="1">
    <citation type="submission" date="2020-03" db="EMBL/GenBank/DDBJ databases">
        <title>Draft Genome Sequence of Cylindrodendrum hubeiense.</title>
        <authorList>
            <person name="Buettner E."/>
            <person name="Kellner H."/>
        </authorList>
    </citation>
    <scope>NUCLEOTIDE SEQUENCE</scope>
    <source>
        <strain evidence="1">IHI 201604</strain>
    </source>
</reference>
<accession>A0A9P5LAS0</accession>
<protein>
    <submittedName>
        <fullName evidence="1">Uncharacterized protein</fullName>
    </submittedName>
</protein>
<dbReference type="AlphaFoldDB" id="A0A9P5LAS0"/>
<proteinExistence type="predicted"/>
<dbReference type="EMBL" id="JAANBB010000497">
    <property type="protein sequence ID" value="KAF7541341.1"/>
    <property type="molecule type" value="Genomic_DNA"/>
</dbReference>
<dbReference type="Proteomes" id="UP000722485">
    <property type="component" value="Unassembled WGS sequence"/>
</dbReference>
<dbReference type="OrthoDB" id="4819569at2759"/>
<gene>
    <name evidence="1" type="ORF">G7Z17_g11988</name>
</gene>
<evidence type="ECO:0000313" key="2">
    <source>
        <dbReference type="Proteomes" id="UP000722485"/>
    </source>
</evidence>
<evidence type="ECO:0000313" key="1">
    <source>
        <dbReference type="EMBL" id="KAF7541341.1"/>
    </source>
</evidence>